<reference evidence="3" key="1">
    <citation type="journal article" date="2019" name="Sci. Rep.">
        <title>Draft genome of Tanacetum cinerariifolium, the natural source of mosquito coil.</title>
        <authorList>
            <person name="Yamashiro T."/>
            <person name="Shiraishi A."/>
            <person name="Satake H."/>
            <person name="Nakayama K."/>
        </authorList>
    </citation>
    <scope>NUCLEOTIDE SEQUENCE</scope>
</reference>
<protein>
    <submittedName>
        <fullName evidence="3">Retrovirus-related Pol polyprotein from transposon TNT 1-94</fullName>
    </submittedName>
</protein>
<dbReference type="InterPro" id="IPR013103">
    <property type="entry name" value="RVT_2"/>
</dbReference>
<gene>
    <name evidence="3" type="ORF">Tci_284074</name>
</gene>
<dbReference type="AlphaFoldDB" id="A0A699H1Z8"/>
<feature type="region of interest" description="Disordered" evidence="1">
    <location>
        <begin position="312"/>
        <end position="356"/>
    </location>
</feature>
<comment type="caution">
    <text evidence="3">The sequence shown here is derived from an EMBL/GenBank/DDBJ whole genome shotgun (WGS) entry which is preliminary data.</text>
</comment>
<dbReference type="PANTHER" id="PTHR11439:SF509">
    <property type="entry name" value="RNA-DIRECTED DNA POLYMERASE"/>
    <property type="match status" value="1"/>
</dbReference>
<dbReference type="CDD" id="cd09272">
    <property type="entry name" value="RNase_HI_RT_Ty1"/>
    <property type="match status" value="1"/>
</dbReference>
<dbReference type="PANTHER" id="PTHR11439">
    <property type="entry name" value="GAG-POL-RELATED RETROTRANSPOSON"/>
    <property type="match status" value="1"/>
</dbReference>
<dbReference type="EMBL" id="BKCJ010090603">
    <property type="protein sequence ID" value="GEX12099.1"/>
    <property type="molecule type" value="Genomic_DNA"/>
</dbReference>
<feature type="domain" description="Reverse transcriptase Ty1/copia-type" evidence="2">
    <location>
        <begin position="529"/>
        <end position="648"/>
    </location>
</feature>
<evidence type="ECO:0000256" key="1">
    <source>
        <dbReference type="SAM" id="MobiDB-lite"/>
    </source>
</evidence>
<accession>A0A699H1Z8</accession>
<name>A0A699H1Z8_TANCI</name>
<evidence type="ECO:0000313" key="3">
    <source>
        <dbReference type="EMBL" id="GEX12099.1"/>
    </source>
</evidence>
<dbReference type="Pfam" id="PF07727">
    <property type="entry name" value="RVT_2"/>
    <property type="match status" value="1"/>
</dbReference>
<sequence>MKEIFKELEAEVDQNVMNMKCDEIEQKNFLIANDNLIADFLSKKVFYIATNSELTVSRFTETHDAHTVVQARLELEVEISKLNDKVQNDNHNELVKRFSNLKSFPSKKMKAFIQGKDYAVKKLRMQISQLKETCSEADRTFDFRALDFQITQLTKKVTVLQEQNELFRLKNAKIKQYYEELCDSIQITRAKHIDQTTALLTENKNLMVQINEKMKCVTLDSVKPKVLAPGMYAIDVEAILPRCRNDREVHLDYLKHLKESVTTLREIVEEARIETPLDRSLASACLYTKHSQELLEYVVVTCPKDFRVNSCTDASGSEPRSNTKKSRISSAKSVNKKKVEEHPRTNKSCPKKSNRVDSSICCYSKHITGDRSRIRNFVKKFIGTVRFRNDHFGAIMGYGDYVIGDSVISREAFMLCLRYKCPLPSACRTKPSITDHGYGPVPLFLTPEQISLRIIPNSVPATPYLPVTNRKLKILFQPTFDEYLEPPRVVVGSTIIEDNILAHADNDPFVNVFALELSSKASSSEDASSAESTHIYKVKLDEYGDVLKNKARLVAKGYRQEDGIDFEESFTLVARINAIRIFIANAASKNMTIYQMDVKITFLNGELKEEVYVSQPKGFLDPDHPTHVYSLKKALCGLKKAPRAWYQASPTKKHLEALKWVFQYLRRTINWGLWYSKDTATALMAYADADHAGCQECSHSRSKHIDIRHHFIQEQVENGVFELYFVTKDYQLADIFTKALPRERFEFLLSRLGMKSMTPEALNFIKKEKRSKRWSSKGLCSN</sequence>
<proteinExistence type="predicted"/>
<organism evidence="3">
    <name type="scientific">Tanacetum cinerariifolium</name>
    <name type="common">Dalmatian daisy</name>
    <name type="synonym">Chrysanthemum cinerariifolium</name>
    <dbReference type="NCBI Taxonomy" id="118510"/>
    <lineage>
        <taxon>Eukaryota</taxon>
        <taxon>Viridiplantae</taxon>
        <taxon>Streptophyta</taxon>
        <taxon>Embryophyta</taxon>
        <taxon>Tracheophyta</taxon>
        <taxon>Spermatophyta</taxon>
        <taxon>Magnoliopsida</taxon>
        <taxon>eudicotyledons</taxon>
        <taxon>Gunneridae</taxon>
        <taxon>Pentapetalae</taxon>
        <taxon>asterids</taxon>
        <taxon>campanulids</taxon>
        <taxon>Asterales</taxon>
        <taxon>Asteraceae</taxon>
        <taxon>Asteroideae</taxon>
        <taxon>Anthemideae</taxon>
        <taxon>Anthemidinae</taxon>
        <taxon>Tanacetum</taxon>
    </lineage>
</organism>
<evidence type="ECO:0000259" key="2">
    <source>
        <dbReference type="Pfam" id="PF07727"/>
    </source>
</evidence>